<organism evidence="2 3">
    <name type="scientific">Labilithrix luteola</name>
    <dbReference type="NCBI Taxonomy" id="1391654"/>
    <lineage>
        <taxon>Bacteria</taxon>
        <taxon>Pseudomonadati</taxon>
        <taxon>Myxococcota</taxon>
        <taxon>Polyangia</taxon>
        <taxon>Polyangiales</taxon>
        <taxon>Labilitrichaceae</taxon>
        <taxon>Labilithrix</taxon>
    </lineage>
</organism>
<name>A0A0K1QF53_9BACT</name>
<dbReference type="InterPro" id="IPR002734">
    <property type="entry name" value="RibDG_C"/>
</dbReference>
<dbReference type="STRING" id="1391654.AKJ09_11016"/>
<reference evidence="2 3" key="1">
    <citation type="submission" date="2015-08" db="EMBL/GenBank/DDBJ databases">
        <authorList>
            <person name="Babu N.S."/>
            <person name="Beckwith C.J."/>
            <person name="Beseler K.G."/>
            <person name="Brison A."/>
            <person name="Carone J.V."/>
            <person name="Caskin T.P."/>
            <person name="Diamond M."/>
            <person name="Durham M.E."/>
            <person name="Foxe J.M."/>
            <person name="Go M."/>
            <person name="Henderson B.A."/>
            <person name="Jones I.B."/>
            <person name="McGettigan J.A."/>
            <person name="Micheletti S.J."/>
            <person name="Nasrallah M.E."/>
            <person name="Ortiz D."/>
            <person name="Piller C.R."/>
            <person name="Privatt S.R."/>
            <person name="Schneider S.L."/>
            <person name="Sharp S."/>
            <person name="Smith T.C."/>
            <person name="Stanton J.D."/>
            <person name="Ullery H.E."/>
            <person name="Wilson R.J."/>
            <person name="Serrano M.G."/>
            <person name="Buck G."/>
            <person name="Lee V."/>
            <person name="Wang Y."/>
            <person name="Carvalho R."/>
            <person name="Voegtly L."/>
            <person name="Shi R."/>
            <person name="Duckworth R."/>
            <person name="Johnson A."/>
            <person name="Loviza R."/>
            <person name="Walstead R."/>
            <person name="Shah Z."/>
            <person name="Kiflezghi M."/>
            <person name="Wade K."/>
            <person name="Ball S.L."/>
            <person name="Bradley K.W."/>
            <person name="Asai D.J."/>
            <person name="Bowman C.A."/>
            <person name="Russell D.A."/>
            <person name="Pope W.H."/>
            <person name="Jacobs-Sera D."/>
            <person name="Hendrix R.W."/>
            <person name="Hatfull G.F."/>
        </authorList>
    </citation>
    <scope>NUCLEOTIDE SEQUENCE [LARGE SCALE GENOMIC DNA]</scope>
    <source>
        <strain evidence="2 3">DSM 27648</strain>
    </source>
</reference>
<evidence type="ECO:0000259" key="1">
    <source>
        <dbReference type="Pfam" id="PF01872"/>
    </source>
</evidence>
<keyword evidence="3" id="KW-1185">Reference proteome</keyword>
<dbReference type="EMBL" id="CP012333">
    <property type="protein sequence ID" value="AKV04353.1"/>
    <property type="molecule type" value="Genomic_DNA"/>
</dbReference>
<feature type="domain" description="Bacterial bifunctional deaminase-reductase C-terminal" evidence="1">
    <location>
        <begin position="4"/>
        <end position="182"/>
    </location>
</feature>
<dbReference type="PANTHER" id="PTHR38011">
    <property type="entry name" value="DIHYDROFOLATE REDUCTASE FAMILY PROTEIN (AFU_ORTHOLOGUE AFUA_8G06820)"/>
    <property type="match status" value="1"/>
</dbReference>
<evidence type="ECO:0000313" key="3">
    <source>
        <dbReference type="Proteomes" id="UP000064967"/>
    </source>
</evidence>
<gene>
    <name evidence="2" type="ORF">AKJ09_11016</name>
</gene>
<dbReference type="RefSeq" id="WP_146654982.1">
    <property type="nucleotide sequence ID" value="NZ_CP012333.1"/>
</dbReference>
<evidence type="ECO:0000313" key="2">
    <source>
        <dbReference type="EMBL" id="AKV04353.1"/>
    </source>
</evidence>
<accession>A0A0K1QF53</accession>
<dbReference type="InterPro" id="IPR024072">
    <property type="entry name" value="DHFR-like_dom_sf"/>
</dbReference>
<dbReference type="AlphaFoldDB" id="A0A0K1QF53"/>
<dbReference type="Proteomes" id="UP000064967">
    <property type="component" value="Chromosome"/>
</dbReference>
<dbReference type="GO" id="GO:0009231">
    <property type="term" value="P:riboflavin biosynthetic process"/>
    <property type="evidence" value="ECO:0007669"/>
    <property type="project" value="InterPro"/>
</dbReference>
<dbReference type="OrthoDB" id="7342392at2"/>
<proteinExistence type="predicted"/>
<dbReference type="InterPro" id="IPR050765">
    <property type="entry name" value="Riboflavin_Biosynth_HTPR"/>
</dbReference>
<dbReference type="SUPFAM" id="SSF53597">
    <property type="entry name" value="Dihydrofolate reductase-like"/>
    <property type="match status" value="1"/>
</dbReference>
<dbReference type="Gene3D" id="3.40.430.10">
    <property type="entry name" value="Dihydrofolate Reductase, subunit A"/>
    <property type="match status" value="1"/>
</dbReference>
<protein>
    <submittedName>
        <fullName evidence="2">Dihydrofolate reductase</fullName>
    </submittedName>
</protein>
<dbReference type="Pfam" id="PF01872">
    <property type="entry name" value="RibD_C"/>
    <property type="match status" value="1"/>
</dbReference>
<dbReference type="KEGG" id="llu:AKJ09_11016"/>
<dbReference type="PANTHER" id="PTHR38011:SF11">
    <property type="entry name" value="2,5-DIAMINO-6-RIBOSYLAMINO-4(3H)-PYRIMIDINONE 5'-PHOSPHATE REDUCTASE"/>
    <property type="match status" value="1"/>
</dbReference>
<dbReference type="GO" id="GO:0008703">
    <property type="term" value="F:5-amino-6-(5-phosphoribosylamino)uracil reductase activity"/>
    <property type="evidence" value="ECO:0007669"/>
    <property type="project" value="InterPro"/>
</dbReference>
<sequence>MSRTMIAALQVSLDGFTQGEDRGEPSWVESWTDALTLIPDVDAFVQGAGMYPGYAEYWSAIEADPTRDAPFSSAPPGEAEIAYARFAAKTPHYVVSTKLEGVTWPKTARMVRDLAELKALKNQPGKNIYVVGGATLVTSLLNANLLDELRLIVHPLLLGGGTPLFANVKARRALTFVEAKPAKSGRVVLTYRT</sequence>